<sequence>MKTLNIIGAGALGRTVGRMWQQAGVFAIGDVVNRSAASAADAVRFIGGGRPLSEIADMREADAILIATPDGAIAETAAVLARTPLDFAGRIVFHCSGALPSALLAPVEARGALIASVHPIRSFAVPENVISDFAGTFCGVEGNEQALAVLEPGFAALGARLVRIDPDAKTLYHAAAVFAANYPVTLLDIAVQAYGKAGIAPETALQMMAPLAMHAVRNALAAGPKAALSGPAARGDWETLKRQQSALQEWDDELARLYELLGRFSARLAGKTPPETSLEFTT</sequence>
<dbReference type="Proteomes" id="UP000198284">
    <property type="component" value="Unassembled WGS sequence"/>
</dbReference>
<dbReference type="InterPro" id="IPR019665">
    <property type="entry name" value="OxRdtase/DH_put_Rossmann_dom"/>
</dbReference>
<evidence type="ECO:0000259" key="1">
    <source>
        <dbReference type="Pfam" id="PF10727"/>
    </source>
</evidence>
<reference evidence="3 4" key="1">
    <citation type="submission" date="2017-06" db="EMBL/GenBank/DDBJ databases">
        <authorList>
            <person name="Kim H.J."/>
            <person name="Triplett B.A."/>
        </authorList>
    </citation>
    <scope>NUCLEOTIDE SEQUENCE [LARGE SCALE GENOMIC DNA]</scope>
    <source>
        <strain evidence="3 4">U15</strain>
    </source>
</reference>
<gene>
    <name evidence="3" type="ORF">SAMN06265795_10690</name>
</gene>
<dbReference type="InterPro" id="IPR008927">
    <property type="entry name" value="6-PGluconate_DH-like_C_sf"/>
</dbReference>
<dbReference type="InterPro" id="IPR018931">
    <property type="entry name" value="DUF2520"/>
</dbReference>
<dbReference type="EMBL" id="FZOT01000006">
    <property type="protein sequence ID" value="SNS76307.1"/>
    <property type="molecule type" value="Genomic_DNA"/>
</dbReference>
<proteinExistence type="predicted"/>
<protein>
    <submittedName>
        <fullName evidence="3">Predicted oxidoreductase, contains short-chain dehydrogenase (SDR) and DUF2520 domains</fullName>
    </submittedName>
</protein>
<dbReference type="InterPro" id="IPR036291">
    <property type="entry name" value="NAD(P)-bd_dom_sf"/>
</dbReference>
<evidence type="ECO:0000313" key="4">
    <source>
        <dbReference type="Proteomes" id="UP000198284"/>
    </source>
</evidence>
<organism evidence="3 4">
    <name type="scientific">Noviherbaspirillum humi</name>
    <dbReference type="NCBI Taxonomy" id="1688639"/>
    <lineage>
        <taxon>Bacteria</taxon>
        <taxon>Pseudomonadati</taxon>
        <taxon>Pseudomonadota</taxon>
        <taxon>Betaproteobacteria</taxon>
        <taxon>Burkholderiales</taxon>
        <taxon>Oxalobacteraceae</taxon>
        <taxon>Noviherbaspirillum</taxon>
    </lineage>
</organism>
<dbReference type="AlphaFoldDB" id="A0A239H4K3"/>
<feature type="domain" description="DUF2520" evidence="2">
    <location>
        <begin position="137"/>
        <end position="263"/>
    </location>
</feature>
<dbReference type="Pfam" id="PF10728">
    <property type="entry name" value="DUF2520"/>
    <property type="match status" value="1"/>
</dbReference>
<dbReference type="Gene3D" id="1.10.1040.20">
    <property type="entry name" value="ProC-like, C-terminal domain"/>
    <property type="match status" value="1"/>
</dbReference>
<evidence type="ECO:0000313" key="3">
    <source>
        <dbReference type="EMBL" id="SNS76307.1"/>
    </source>
</evidence>
<dbReference type="RefSeq" id="WP_089399464.1">
    <property type="nucleotide sequence ID" value="NZ_FZOT01000006.1"/>
</dbReference>
<feature type="domain" description="Putative oxidoreductase/dehydrogenase Rossmann-like" evidence="1">
    <location>
        <begin position="5"/>
        <end position="119"/>
    </location>
</feature>
<name>A0A239H4K3_9BURK</name>
<dbReference type="SUPFAM" id="SSF51735">
    <property type="entry name" value="NAD(P)-binding Rossmann-fold domains"/>
    <property type="match status" value="1"/>
</dbReference>
<keyword evidence="4" id="KW-1185">Reference proteome</keyword>
<evidence type="ECO:0000259" key="2">
    <source>
        <dbReference type="Pfam" id="PF10728"/>
    </source>
</evidence>
<dbReference type="PANTHER" id="PTHR40459:SF1">
    <property type="entry name" value="CONSERVED HYPOTHETICAL ALANINE AND LEUCINE RICH PROTEIN"/>
    <property type="match status" value="1"/>
</dbReference>
<dbReference type="PANTHER" id="PTHR40459">
    <property type="entry name" value="CONSERVED HYPOTHETICAL ALANINE AND LEUCINE RICH PROTEIN"/>
    <property type="match status" value="1"/>
</dbReference>
<dbReference type="InterPro" id="IPR037108">
    <property type="entry name" value="TM1727-like_C_sf"/>
</dbReference>
<accession>A0A239H4K3</accession>
<dbReference type="Gene3D" id="3.40.50.720">
    <property type="entry name" value="NAD(P)-binding Rossmann-like Domain"/>
    <property type="match status" value="1"/>
</dbReference>
<dbReference type="SUPFAM" id="SSF48179">
    <property type="entry name" value="6-phosphogluconate dehydrogenase C-terminal domain-like"/>
    <property type="match status" value="1"/>
</dbReference>
<dbReference type="OrthoDB" id="8650434at2"/>
<dbReference type="Pfam" id="PF10727">
    <property type="entry name" value="Rossmann-like"/>
    <property type="match status" value="1"/>
</dbReference>